<sequence length="104" mass="11635">MMSVETVESVEPVGKYQRSVALEKPMADRLHKVCEHLGVTVGAYLKQAIGESVCRHEMTLFPKQQGQDMQAMLAKFFEEVAQSAGEESDAQPERPKRQRASKAK</sequence>
<dbReference type="EMBL" id="AY951984">
    <property type="protein sequence ID" value="AAX51980.1"/>
    <property type="molecule type" value="Genomic_DNA"/>
</dbReference>
<name>Q58HB0_9PSED</name>
<proteinExistence type="predicted"/>
<geneLocation type="plasmid" evidence="2">
    <name>p47L</name>
</geneLocation>
<protein>
    <submittedName>
        <fullName evidence="2">Uncharacterized protein</fullName>
    </submittedName>
</protein>
<reference evidence="2" key="2">
    <citation type="submission" date="2005-03" db="EMBL/GenBank/DDBJ databases">
        <authorList>
            <person name="Chae J.-C."/>
            <person name="Kim C.-K."/>
            <person name="Zylstra G.J."/>
        </authorList>
    </citation>
    <scope>NUCLEOTIDE SEQUENCE</scope>
    <source>
        <plasmid evidence="2">p47L</plasmid>
    </source>
</reference>
<accession>Q58HB0</accession>
<keyword evidence="2" id="KW-0614">Plasmid</keyword>
<dbReference type="AlphaFoldDB" id="Q58HB0"/>
<evidence type="ECO:0000313" key="2">
    <source>
        <dbReference type="EMBL" id="AAX51980.1"/>
    </source>
</evidence>
<reference evidence="2" key="1">
    <citation type="journal article" date="2005" name="Biochem. Biophys. Res. Commun.">
        <title>Characterization of two small cryptic plasmids from Pseudomonas sp. strain S-47.</title>
        <authorList>
            <person name="Chae J.-C."/>
            <person name="Kim C.-K."/>
            <person name="Zylstra G.J."/>
        </authorList>
    </citation>
    <scope>NUCLEOTIDE SEQUENCE</scope>
    <source>
        <plasmid evidence="2">p47L</plasmid>
    </source>
</reference>
<dbReference type="RefSeq" id="WP_011266111.1">
    <property type="nucleotide sequence ID" value="NC_006988.1"/>
</dbReference>
<evidence type="ECO:0000256" key="1">
    <source>
        <dbReference type="SAM" id="MobiDB-lite"/>
    </source>
</evidence>
<feature type="region of interest" description="Disordered" evidence="1">
    <location>
        <begin position="82"/>
        <end position="104"/>
    </location>
</feature>
<organism evidence="2">
    <name type="scientific">Pseudomonas sp. S-47</name>
    <dbReference type="NCBI Taxonomy" id="115714"/>
    <lineage>
        <taxon>Bacteria</taxon>
        <taxon>Pseudomonadati</taxon>
        <taxon>Pseudomonadota</taxon>
        <taxon>Gammaproteobacteria</taxon>
        <taxon>Pseudomonadales</taxon>
        <taxon>Pseudomonadaceae</taxon>
        <taxon>Pseudomonas</taxon>
    </lineage>
</organism>